<protein>
    <submittedName>
        <fullName evidence="1">Glutamine amidotransferase type-2 domain-containing protein</fullName>
    </submittedName>
</protein>
<sequence>MSHQIYRQIFFKWMSCFAHDLPTTFYVWGSLSSTEAFSRLYLKAVCTSKVISIRQNGVPIAVSANEINCEQPDVQRMPQFSARNHHMYLSDVTGLSDLCAEDEAFPFK</sequence>
<dbReference type="WBParaSite" id="MCU_014186-RA">
    <property type="protein sequence ID" value="MCU_014186-RA"/>
    <property type="gene ID" value="MCU_014186"/>
</dbReference>
<proteinExistence type="predicted"/>
<evidence type="ECO:0000313" key="1">
    <source>
        <dbReference type="WBParaSite" id="MCU_014186-RA"/>
    </source>
</evidence>
<dbReference type="AlphaFoldDB" id="A0A5K3G4I4"/>
<accession>A0A5K3G4I4</accession>
<organism evidence="1">
    <name type="scientific">Mesocestoides corti</name>
    <name type="common">Flatworm</name>
    <dbReference type="NCBI Taxonomy" id="53468"/>
    <lineage>
        <taxon>Eukaryota</taxon>
        <taxon>Metazoa</taxon>
        <taxon>Spiralia</taxon>
        <taxon>Lophotrochozoa</taxon>
        <taxon>Platyhelminthes</taxon>
        <taxon>Cestoda</taxon>
        <taxon>Eucestoda</taxon>
        <taxon>Cyclophyllidea</taxon>
        <taxon>Mesocestoididae</taxon>
        <taxon>Mesocestoides</taxon>
    </lineage>
</organism>
<name>A0A5K3G4I4_MESCO</name>
<reference evidence="1" key="1">
    <citation type="submission" date="2019-11" db="UniProtKB">
        <authorList>
            <consortium name="WormBaseParasite"/>
        </authorList>
    </citation>
    <scope>IDENTIFICATION</scope>
</reference>